<evidence type="ECO:0000313" key="1">
    <source>
        <dbReference type="EMBL" id="KAK4303239.1"/>
    </source>
</evidence>
<accession>A0AAE1P967</accession>
<gene>
    <name evidence="1" type="ORF">Pmani_024831</name>
</gene>
<proteinExistence type="predicted"/>
<name>A0AAE1P967_9EUCA</name>
<protein>
    <submittedName>
        <fullName evidence="1">Uncharacterized protein</fullName>
    </submittedName>
</protein>
<evidence type="ECO:0000313" key="2">
    <source>
        <dbReference type="Proteomes" id="UP001292094"/>
    </source>
</evidence>
<dbReference type="PANTHER" id="PTHR46919:SF2">
    <property type="entry name" value="SACSIN"/>
    <property type="match status" value="1"/>
</dbReference>
<reference evidence="1" key="1">
    <citation type="submission" date="2023-11" db="EMBL/GenBank/DDBJ databases">
        <title>Genome assemblies of two species of porcelain crab, Petrolisthes cinctipes and Petrolisthes manimaculis (Anomura: Porcellanidae).</title>
        <authorList>
            <person name="Angst P."/>
        </authorList>
    </citation>
    <scope>NUCLEOTIDE SEQUENCE</scope>
    <source>
        <strain evidence="1">PB745_02</strain>
        <tissue evidence="1">Gill</tissue>
    </source>
</reference>
<dbReference type="Proteomes" id="UP001292094">
    <property type="component" value="Unassembled WGS sequence"/>
</dbReference>
<organism evidence="1 2">
    <name type="scientific">Petrolisthes manimaculis</name>
    <dbReference type="NCBI Taxonomy" id="1843537"/>
    <lineage>
        <taxon>Eukaryota</taxon>
        <taxon>Metazoa</taxon>
        <taxon>Ecdysozoa</taxon>
        <taxon>Arthropoda</taxon>
        <taxon>Crustacea</taxon>
        <taxon>Multicrustacea</taxon>
        <taxon>Malacostraca</taxon>
        <taxon>Eumalacostraca</taxon>
        <taxon>Eucarida</taxon>
        <taxon>Decapoda</taxon>
        <taxon>Pleocyemata</taxon>
        <taxon>Anomura</taxon>
        <taxon>Galatheoidea</taxon>
        <taxon>Porcellanidae</taxon>
        <taxon>Petrolisthes</taxon>
    </lineage>
</organism>
<comment type="caution">
    <text evidence="1">The sequence shown here is derived from an EMBL/GenBank/DDBJ whole genome shotgun (WGS) entry which is preliminary data.</text>
</comment>
<sequence length="291" mass="33355">MKVANLPQKWYGWNDFLRMAGMIHKVTPNNYLEFARSLEASDPDVKAKSEVLIQHLETCYSDMKSVRSDIEDIEFLVPYNIDNSMNVESSLPCFKTTSGLVSISQSVHSKYQYVVWSTVSILPEYAANGTLLTQLNISGTPPEDKVLQHITNLCDVCSRAKCSVKEEVMESIYEYLKTQSNICDNLKQKDVLVVHIPQHRVFVSASQVMENLEDEILPYLYEAPTRYGKYYDVFKRMGMNNQANCDTYAQVLTRIYECNMQQELQLRGDASYDYGTEWNVEVSAVPSETYC</sequence>
<dbReference type="EMBL" id="JAWZYT010002611">
    <property type="protein sequence ID" value="KAK4303239.1"/>
    <property type="molecule type" value="Genomic_DNA"/>
</dbReference>
<keyword evidence="2" id="KW-1185">Reference proteome</keyword>
<dbReference type="AlphaFoldDB" id="A0AAE1P967"/>
<dbReference type="PANTHER" id="PTHR46919">
    <property type="entry name" value="ZINC FINGER, C3HC4 TYPE (RING FINGER) FAMILY PROTEIN"/>
    <property type="match status" value="1"/>
</dbReference>